<keyword evidence="2" id="KW-1185">Reference proteome</keyword>
<comment type="caution">
    <text evidence="1">The sequence shown here is derived from an EMBL/GenBank/DDBJ whole genome shotgun (WGS) entry which is preliminary data.</text>
</comment>
<evidence type="ECO:0000313" key="2">
    <source>
        <dbReference type="Proteomes" id="UP001377168"/>
    </source>
</evidence>
<accession>A0ACC6PZU4</accession>
<organism evidence="1 2">
    <name type="scientific">Streptomyces achmelvichensis</name>
    <dbReference type="NCBI Taxonomy" id="3134111"/>
    <lineage>
        <taxon>Bacteria</taxon>
        <taxon>Bacillati</taxon>
        <taxon>Actinomycetota</taxon>
        <taxon>Actinomycetes</taxon>
        <taxon>Kitasatosporales</taxon>
        <taxon>Streptomycetaceae</taxon>
        <taxon>Streptomyces</taxon>
    </lineage>
</organism>
<dbReference type="EMBL" id="JBBKAJ010000022">
    <property type="protein sequence ID" value="MEJ8636889.1"/>
    <property type="molecule type" value="Genomic_DNA"/>
</dbReference>
<evidence type="ECO:0000313" key="1">
    <source>
        <dbReference type="EMBL" id="MEJ8636889.1"/>
    </source>
</evidence>
<proteinExistence type="predicted"/>
<gene>
    <name evidence="1" type="ORF">WKI67_26355</name>
</gene>
<protein>
    <submittedName>
        <fullName evidence="1">Uncharacterized protein</fullName>
    </submittedName>
</protein>
<dbReference type="Proteomes" id="UP001377168">
    <property type="component" value="Unassembled WGS sequence"/>
</dbReference>
<name>A0ACC6PZU4_9ACTN</name>
<reference evidence="1" key="1">
    <citation type="submission" date="2024-03" db="EMBL/GenBank/DDBJ databases">
        <title>Novel Streptomyces species of biotechnological and ecological value are a feature of Machair soil.</title>
        <authorList>
            <person name="Prole J.R."/>
            <person name="Goodfellow M."/>
            <person name="Allenby N."/>
            <person name="Ward A.C."/>
        </authorList>
    </citation>
    <scope>NUCLEOTIDE SEQUENCE</scope>
    <source>
        <strain evidence="1">MS2.AVA.5</strain>
    </source>
</reference>
<sequence>MSAAAASSAAAVLRAVRGAAVQRRAVRGRVLRVLLFLGGLLTVGFLYGGQAHAAEATVPAESVTTAGANAAQDVRGAAEGVVKRPGTSGTSGSSAASGASTSDDRVEPVPATDAPKPAQALRPAREMAEPVRAAARDTARPLTRPLNRSIVEPLAEPLVESLAASLADPMRPILAEAPGLPHAPGLPQGLTPPLGTPPLDGNEPQTAPQLPSVDNSALNPAFHAGTCGPTAETPAATASHRTFGVDRSVRVAAAVRTTADSHATVPAPGQAPGKPCGIVPGALQQSGDSHTPRPGDQAAHTAGGTAFALVPGAILAAAGEPTRERPGDILEFPG</sequence>